<keyword evidence="6 10" id="KW-1133">Transmembrane helix</keyword>
<dbReference type="SUPFAM" id="SSF81333">
    <property type="entry name" value="F1F0 ATP synthase subunit C"/>
    <property type="match status" value="2"/>
</dbReference>
<evidence type="ECO:0000256" key="3">
    <source>
        <dbReference type="ARBA" id="ARBA00022448"/>
    </source>
</evidence>
<dbReference type="PANTHER" id="PTHR10263">
    <property type="entry name" value="V-TYPE PROTON ATPASE PROTEOLIPID SUBUNIT"/>
    <property type="match status" value="1"/>
</dbReference>
<name>A0A915JT40_ROMCU</name>
<evidence type="ECO:0000256" key="1">
    <source>
        <dbReference type="ARBA" id="ARBA00004141"/>
    </source>
</evidence>
<keyword evidence="5 10" id="KW-0375">Hydrogen ion transport</keyword>
<keyword evidence="3 10" id="KW-0813">Transport</keyword>
<comment type="subunit">
    <text evidence="9">V-ATPase is a heteromultimeric enzyme made up of two complexes: the ATP-hydrolytic V1 complex and the proton translocation V0 complex. The V1 complex consists of three catalytic AB heterodimers that form a heterohexamer, three peripheral stalks each consisting of EG heterodimers, one central rotor including subunits D and F, and the regulatory subunits C and H. The proton translocation complex V0 consists of the proton transport subunit a, a ring of proteolipid subunits c9c'', rotary subunit d, subunits e and f, and the accessory subunits vah-19/Ac45 and vah-20/PRR.</text>
</comment>
<dbReference type="NCBIfam" id="TIGR01100">
    <property type="entry name" value="V_ATP_synt_C"/>
    <property type="match status" value="1"/>
</dbReference>
<evidence type="ECO:0000256" key="10">
    <source>
        <dbReference type="RuleBase" id="RU363060"/>
    </source>
</evidence>
<sequence>MSSSFTQYELKPYYAPILGIAGASLAMALSTVGSAYGTCKSMSGISLLGRRKPALIMRSIVPVVMAGILAINGLAVSVIIIGKLKPSYEYSFFDGVKAFSAGLTVGLCNWCSGYAIGELGNDGSRAMAYKPVVFTAFVAMQGFAMVIGLYGLIVAVIFATQ</sequence>
<protein>
    <recommendedName>
        <fullName evidence="10">V-type proton ATPase proteolipid subunit</fullName>
    </recommendedName>
</protein>
<feature type="transmembrane region" description="Helical" evidence="10">
    <location>
        <begin position="60"/>
        <end position="81"/>
    </location>
</feature>
<evidence type="ECO:0000259" key="11">
    <source>
        <dbReference type="Pfam" id="PF00137"/>
    </source>
</evidence>
<evidence type="ECO:0000256" key="7">
    <source>
        <dbReference type="ARBA" id="ARBA00023065"/>
    </source>
</evidence>
<keyword evidence="4 10" id="KW-0812">Transmembrane</keyword>
<evidence type="ECO:0000313" key="13">
    <source>
        <dbReference type="WBParaSite" id="nRc.2.0.1.t29416-RA"/>
    </source>
</evidence>
<comment type="similarity">
    <text evidence="2 10">Belongs to the V-ATPase proteolipid subunit family.</text>
</comment>
<evidence type="ECO:0000256" key="5">
    <source>
        <dbReference type="ARBA" id="ARBA00022781"/>
    </source>
</evidence>
<dbReference type="InterPro" id="IPR011555">
    <property type="entry name" value="ATPase_proteolipid_su_C_euk"/>
</dbReference>
<keyword evidence="12" id="KW-1185">Reference proteome</keyword>
<dbReference type="InterPro" id="IPR002379">
    <property type="entry name" value="ATPase_proteolipid_c-like_dom"/>
</dbReference>
<evidence type="ECO:0000256" key="9">
    <source>
        <dbReference type="ARBA" id="ARBA00046574"/>
    </source>
</evidence>
<reference evidence="13" key="1">
    <citation type="submission" date="2022-11" db="UniProtKB">
        <authorList>
            <consortium name="WormBaseParasite"/>
        </authorList>
    </citation>
    <scope>IDENTIFICATION</scope>
</reference>
<evidence type="ECO:0000256" key="8">
    <source>
        <dbReference type="ARBA" id="ARBA00023136"/>
    </source>
</evidence>
<dbReference type="GO" id="GO:0046961">
    <property type="term" value="F:proton-transporting ATPase activity, rotational mechanism"/>
    <property type="evidence" value="ECO:0007669"/>
    <property type="project" value="InterPro"/>
</dbReference>
<dbReference type="InterPro" id="IPR000245">
    <property type="entry name" value="ATPase_proteolipid_csu"/>
</dbReference>
<keyword evidence="10" id="KW-0926">Vacuole</keyword>
<dbReference type="WBParaSite" id="nRc.2.0.1.t29416-RA">
    <property type="protein sequence ID" value="nRc.2.0.1.t29416-RA"/>
    <property type="gene ID" value="nRc.2.0.1.g29416"/>
</dbReference>
<dbReference type="Gene3D" id="1.20.120.610">
    <property type="entry name" value="lithium bound rotor ring of v- atpase"/>
    <property type="match status" value="1"/>
</dbReference>
<keyword evidence="8 10" id="KW-0472">Membrane</keyword>
<comment type="function">
    <text evidence="10">Proton-conducting pore forming of the V0 complex of vacuolar(H+)-ATPase (V-ATPase), a multisubunit enzyme composed of a peripheral complex (V1) that hydrolyzes ATP and a membrane integral complex (V0) that translocates protons. V-ATPase is responsible for acidifying and maintaining the pH of intracellular compartments and in some cell types, is targeted to the plasma membrane, where it is responsible for acidifying the extracellular environment.</text>
</comment>
<feature type="domain" description="V-ATPase proteolipid subunit C-like" evidence="11">
    <location>
        <begin position="99"/>
        <end position="158"/>
    </location>
</feature>
<dbReference type="Proteomes" id="UP000887565">
    <property type="component" value="Unplaced"/>
</dbReference>
<feature type="transmembrane region" description="Helical" evidence="10">
    <location>
        <begin position="13"/>
        <end position="39"/>
    </location>
</feature>
<feature type="transmembrane region" description="Helical" evidence="10">
    <location>
        <begin position="132"/>
        <end position="159"/>
    </location>
</feature>
<comment type="subcellular location">
    <subcellularLocation>
        <location evidence="1">Membrane</location>
        <topology evidence="1">Multi-pass membrane protein</topology>
    </subcellularLocation>
    <subcellularLocation>
        <location evidence="10">Vacuole membrane</location>
        <topology evidence="10">Multi-pass membrane protein</topology>
    </subcellularLocation>
</comment>
<evidence type="ECO:0000256" key="2">
    <source>
        <dbReference type="ARBA" id="ARBA00007296"/>
    </source>
</evidence>
<evidence type="ECO:0000313" key="12">
    <source>
        <dbReference type="Proteomes" id="UP000887565"/>
    </source>
</evidence>
<proteinExistence type="inferred from homology"/>
<evidence type="ECO:0000256" key="6">
    <source>
        <dbReference type="ARBA" id="ARBA00022989"/>
    </source>
</evidence>
<dbReference type="GO" id="GO:0033179">
    <property type="term" value="C:proton-transporting V-type ATPase, V0 domain"/>
    <property type="evidence" value="ECO:0007669"/>
    <property type="project" value="InterPro"/>
</dbReference>
<dbReference type="GO" id="GO:0005774">
    <property type="term" value="C:vacuolar membrane"/>
    <property type="evidence" value="ECO:0007669"/>
    <property type="project" value="UniProtKB-SubCell"/>
</dbReference>
<accession>A0A915JT40</accession>
<organism evidence="12 13">
    <name type="scientific">Romanomermis culicivorax</name>
    <name type="common">Nematode worm</name>
    <dbReference type="NCBI Taxonomy" id="13658"/>
    <lineage>
        <taxon>Eukaryota</taxon>
        <taxon>Metazoa</taxon>
        <taxon>Ecdysozoa</taxon>
        <taxon>Nematoda</taxon>
        <taxon>Enoplea</taxon>
        <taxon>Dorylaimia</taxon>
        <taxon>Mermithida</taxon>
        <taxon>Mermithoidea</taxon>
        <taxon>Mermithidae</taxon>
        <taxon>Romanomermis</taxon>
    </lineage>
</organism>
<dbReference type="AlphaFoldDB" id="A0A915JT40"/>
<keyword evidence="7 10" id="KW-0406">Ion transport</keyword>
<dbReference type="PRINTS" id="PR00122">
    <property type="entry name" value="VACATPASE"/>
</dbReference>
<dbReference type="InterPro" id="IPR035921">
    <property type="entry name" value="F/V-ATP_Csub_sf"/>
</dbReference>
<dbReference type="Pfam" id="PF00137">
    <property type="entry name" value="ATP-synt_C"/>
    <property type="match status" value="2"/>
</dbReference>
<evidence type="ECO:0000256" key="4">
    <source>
        <dbReference type="ARBA" id="ARBA00022692"/>
    </source>
</evidence>
<feature type="domain" description="V-ATPase proteolipid subunit C-like" evidence="11">
    <location>
        <begin position="22"/>
        <end position="80"/>
    </location>
</feature>